<dbReference type="EMBL" id="SLXV01000009">
    <property type="protein sequence ID" value="TCP69375.1"/>
    <property type="molecule type" value="Genomic_DNA"/>
</dbReference>
<comment type="caution">
    <text evidence="2">The sequence shown here is derived from an EMBL/GenBank/DDBJ whole genome shotgun (WGS) entry which is preliminary data.</text>
</comment>
<name>A0A4R2SA86_9BACL</name>
<accession>A0A4R2SA86</accession>
<evidence type="ECO:0000256" key="1">
    <source>
        <dbReference type="SAM" id="SignalP"/>
    </source>
</evidence>
<protein>
    <submittedName>
        <fullName evidence="2">Uncharacterized protein DUF4309</fullName>
    </submittedName>
</protein>
<sequence length="217" mass="24063">MKKPVFILASAVLSIALLSVCNPQVDAKNLPNQGQQVAIQETTQPVTDKATPAVLSSKEELKQGSKPYTQTGLATSILKSAKKGTLPYLPKDLGIGTSNELIFQLWGKDDDGSSGPYLIYGKYHTEIELDSTDKVVQITSYRPDYKKLKIDQVMKEIGKPTKIQDTSKDAPNTAEATYTIKDQFGDENHLIFLHNTKSKQVIYVRLYVESKADQIKK</sequence>
<evidence type="ECO:0000313" key="3">
    <source>
        <dbReference type="Proteomes" id="UP000294746"/>
    </source>
</evidence>
<reference evidence="2 3" key="1">
    <citation type="submission" date="2019-03" db="EMBL/GenBank/DDBJ databases">
        <title>Genomic Encyclopedia of Type Strains, Phase IV (KMG-IV): sequencing the most valuable type-strain genomes for metagenomic binning, comparative biology and taxonomic classification.</title>
        <authorList>
            <person name="Goeker M."/>
        </authorList>
    </citation>
    <scope>NUCLEOTIDE SEQUENCE [LARGE SCALE GENOMIC DNA]</scope>
    <source>
        <strain evidence="2 3">DSM 46831</strain>
    </source>
</reference>
<dbReference type="InterPro" id="IPR025453">
    <property type="entry name" value="DUF4309"/>
</dbReference>
<gene>
    <name evidence="2" type="ORF">EDD57_10933</name>
</gene>
<dbReference type="AlphaFoldDB" id="A0A4R2SA86"/>
<dbReference type="Pfam" id="PF14172">
    <property type="entry name" value="DUF4309"/>
    <property type="match status" value="1"/>
</dbReference>
<dbReference type="OrthoDB" id="2658447at2"/>
<evidence type="ECO:0000313" key="2">
    <source>
        <dbReference type="EMBL" id="TCP69375.1"/>
    </source>
</evidence>
<dbReference type="RefSeq" id="WP_131848327.1">
    <property type="nucleotide sequence ID" value="NZ_SLXV01000009.1"/>
</dbReference>
<feature type="signal peptide" evidence="1">
    <location>
        <begin position="1"/>
        <end position="27"/>
    </location>
</feature>
<feature type="chain" id="PRO_5021000491" evidence="1">
    <location>
        <begin position="28"/>
        <end position="217"/>
    </location>
</feature>
<dbReference type="Proteomes" id="UP000294746">
    <property type="component" value="Unassembled WGS sequence"/>
</dbReference>
<keyword evidence="3" id="KW-1185">Reference proteome</keyword>
<proteinExistence type="predicted"/>
<keyword evidence="1" id="KW-0732">Signal</keyword>
<organism evidence="2 3">
    <name type="scientific">Baia soyae</name>
    <dbReference type="NCBI Taxonomy" id="1544746"/>
    <lineage>
        <taxon>Bacteria</taxon>
        <taxon>Bacillati</taxon>
        <taxon>Bacillota</taxon>
        <taxon>Bacilli</taxon>
        <taxon>Bacillales</taxon>
        <taxon>Thermoactinomycetaceae</taxon>
        <taxon>Baia</taxon>
    </lineage>
</organism>